<dbReference type="PANTHER" id="PTHR46654:SF1">
    <property type="entry name" value="E3 UBIQUITIN-PROTEIN LIGASE HECTD3"/>
    <property type="match status" value="1"/>
</dbReference>
<feature type="domain" description="B30.2/SPRY" evidence="5">
    <location>
        <begin position="2522"/>
        <end position="2711"/>
    </location>
</feature>
<dbReference type="SUPFAM" id="SSF56204">
    <property type="entry name" value="Hect, E3 ligase catalytic domain"/>
    <property type="match status" value="1"/>
</dbReference>
<feature type="compositionally biased region" description="Basic and acidic residues" evidence="3">
    <location>
        <begin position="2359"/>
        <end position="2372"/>
    </location>
</feature>
<feature type="compositionally biased region" description="Polar residues" evidence="3">
    <location>
        <begin position="482"/>
        <end position="493"/>
    </location>
</feature>
<dbReference type="Pfam" id="PF00632">
    <property type="entry name" value="HECT"/>
    <property type="match status" value="1"/>
</dbReference>
<feature type="region of interest" description="Disordered" evidence="3">
    <location>
        <begin position="3316"/>
        <end position="3349"/>
    </location>
</feature>
<dbReference type="SMART" id="SM00165">
    <property type="entry name" value="UBA"/>
    <property type="match status" value="2"/>
</dbReference>
<comment type="caution">
    <text evidence="7">The sequence shown here is derived from an EMBL/GenBank/DDBJ whole genome shotgun (WGS) entry which is preliminary data.</text>
</comment>
<feature type="compositionally biased region" description="Polar residues" evidence="3">
    <location>
        <begin position="429"/>
        <end position="439"/>
    </location>
</feature>
<dbReference type="PROSITE" id="PS50237">
    <property type="entry name" value="HECT"/>
    <property type="match status" value="1"/>
</dbReference>
<feature type="domain" description="HECT" evidence="6">
    <location>
        <begin position="4494"/>
        <end position="4642"/>
    </location>
</feature>
<dbReference type="InterPro" id="IPR009060">
    <property type="entry name" value="UBA-like_sf"/>
</dbReference>
<dbReference type="InterPro" id="IPR042469">
    <property type="entry name" value="HECTD3"/>
</dbReference>
<name>A0AAD3HBB3_9STRA</name>
<dbReference type="SMART" id="SM00119">
    <property type="entry name" value="HECTc"/>
    <property type="match status" value="1"/>
</dbReference>
<evidence type="ECO:0000313" key="8">
    <source>
        <dbReference type="Proteomes" id="UP001054902"/>
    </source>
</evidence>
<feature type="compositionally biased region" description="Polar residues" evidence="3">
    <location>
        <begin position="2523"/>
        <end position="2533"/>
    </location>
</feature>
<feature type="active site" description="Glycyl thioester intermediate" evidence="2">
    <location>
        <position position="4608"/>
    </location>
</feature>
<keyword evidence="1 2" id="KW-0833">Ubl conjugation pathway</keyword>
<accession>A0AAD3HBB3</accession>
<evidence type="ECO:0000313" key="7">
    <source>
        <dbReference type="EMBL" id="GFH57275.1"/>
    </source>
</evidence>
<dbReference type="Pfam" id="PF22562">
    <property type="entry name" value="UBA_7"/>
    <property type="match status" value="1"/>
</dbReference>
<gene>
    <name evidence="7" type="ORF">CTEN210_13751</name>
</gene>
<feature type="compositionally biased region" description="Polar residues" evidence="3">
    <location>
        <begin position="403"/>
        <end position="421"/>
    </location>
</feature>
<dbReference type="Gene3D" id="3.90.1750.10">
    <property type="entry name" value="Hect, E3 ligase catalytic domains"/>
    <property type="match status" value="1"/>
</dbReference>
<dbReference type="Pfam" id="PF00622">
    <property type="entry name" value="SPRY"/>
    <property type="match status" value="3"/>
</dbReference>
<feature type="compositionally biased region" description="Low complexity" evidence="3">
    <location>
        <begin position="362"/>
        <end position="373"/>
    </location>
</feature>
<feature type="compositionally biased region" description="Basic and acidic residues" evidence="3">
    <location>
        <begin position="2303"/>
        <end position="2316"/>
    </location>
</feature>
<dbReference type="GO" id="GO:0005737">
    <property type="term" value="C:cytoplasm"/>
    <property type="evidence" value="ECO:0007669"/>
    <property type="project" value="TreeGrafter"/>
</dbReference>
<dbReference type="InterPro" id="IPR035983">
    <property type="entry name" value="Hect_E3_ubiquitin_ligase"/>
</dbReference>
<evidence type="ECO:0000259" key="4">
    <source>
        <dbReference type="PROSITE" id="PS50030"/>
    </source>
</evidence>
<organism evidence="7 8">
    <name type="scientific">Chaetoceros tenuissimus</name>
    <dbReference type="NCBI Taxonomy" id="426638"/>
    <lineage>
        <taxon>Eukaryota</taxon>
        <taxon>Sar</taxon>
        <taxon>Stramenopiles</taxon>
        <taxon>Ochrophyta</taxon>
        <taxon>Bacillariophyta</taxon>
        <taxon>Coscinodiscophyceae</taxon>
        <taxon>Chaetocerotophycidae</taxon>
        <taxon>Chaetocerotales</taxon>
        <taxon>Chaetocerotaceae</taxon>
        <taxon>Chaetoceros</taxon>
    </lineage>
</organism>
<feature type="domain" description="B30.2/SPRY" evidence="5">
    <location>
        <begin position="3573"/>
        <end position="3765"/>
    </location>
</feature>
<feature type="compositionally biased region" description="Low complexity" evidence="3">
    <location>
        <begin position="2331"/>
        <end position="2346"/>
    </location>
</feature>
<feature type="region of interest" description="Disordered" evidence="3">
    <location>
        <begin position="2488"/>
        <end position="2533"/>
    </location>
</feature>
<dbReference type="CDD" id="cd11709">
    <property type="entry name" value="SPRY"/>
    <property type="match status" value="3"/>
</dbReference>
<feature type="domain" description="UBA" evidence="4">
    <location>
        <begin position="2439"/>
        <end position="2483"/>
    </location>
</feature>
<dbReference type="SUPFAM" id="SSF49899">
    <property type="entry name" value="Concanavalin A-like lectins/glucanases"/>
    <property type="match status" value="3"/>
</dbReference>
<dbReference type="InterPro" id="IPR015940">
    <property type="entry name" value="UBA"/>
</dbReference>
<feature type="region of interest" description="Disordered" evidence="3">
    <location>
        <begin position="2303"/>
        <end position="2372"/>
    </location>
</feature>
<dbReference type="PROSITE" id="PS50188">
    <property type="entry name" value="B302_SPRY"/>
    <property type="match status" value="3"/>
</dbReference>
<dbReference type="Proteomes" id="UP001054902">
    <property type="component" value="Unassembled WGS sequence"/>
</dbReference>
<dbReference type="InterPro" id="IPR000569">
    <property type="entry name" value="HECT_dom"/>
</dbReference>
<dbReference type="PANTHER" id="PTHR46654">
    <property type="entry name" value="E3 UBIQUITIN-PROTEIN LIGASE HECTD3"/>
    <property type="match status" value="1"/>
</dbReference>
<feature type="region of interest" description="Disordered" evidence="3">
    <location>
        <begin position="350"/>
        <end position="455"/>
    </location>
</feature>
<proteinExistence type="predicted"/>
<dbReference type="Gene3D" id="3.30.2410.10">
    <property type="entry name" value="Hect, E3 ligase catalytic domain"/>
    <property type="match status" value="1"/>
</dbReference>
<feature type="compositionally biased region" description="Acidic residues" evidence="3">
    <location>
        <begin position="2347"/>
        <end position="2358"/>
    </location>
</feature>
<sequence>MDGNEGKRSGRELAVEALIDTHPNGPAYRVKKIKEEIPLKALKARPIELSKTMLIEMSNSLSKYENRGEYLDFTSDILSTPNITETEKKDTSNPPSSVDVIDSIEIDCIEEDSSKPRNETVLGNIQRYHAKTLQMKRDESLQANEAPKASPPIELISVLRRVFKPSIKESVCDSEQDQDSETEFLAKFLQYISAHKVFGSGKQYDDRNVDSKLSHHCDFSNDSAIANAEAIVGNACVPYISSFDDLNGLLIAALSILTTCFMRDENESASSDNLELNMMIHDHDHLQVLAPLSLLLQDIEVSQVYNLDQLGDIVPGKSLTESIIAVVDAYEECMNLDKSVVLSNALVSEEKEDDNVVEDDQSCASSDSGASCAPLLIQRDESDSSDDSSTHSVEDEANMRIIDQSNTTNEDVVQESESYSPQDREHSSSLDSSNNQEFAYQNYDDDDDTTGDNQNDAMLLTESLALNSTALTTEISDERNRLNNTTSSPSNAPHNIETDSNENITANIETSTGDTDIHALPPVNYDDIAWLKSTFERCCPQFDSSLFDADDVLIFQPSTLTMFGQIPTLNAFICLVLKTVDLLHDSKLFDSAMQSHAASMSGAEDMKSGANLPLSSSIHVAITLLCILSKTRSSLFEKILSMGSSDDACKDKEESEYNLDNPASPTYCDVAKRNEHNSISEDLEEKGMIRKAAAAAELASLRHREKERKRNYLIEALKCVSISSFLVLKALRKLFQCISLNSCPSSDCVLSNTTKRIFSESLQSFTSPSHINSFQDYSRTVSNGPRLENLFQSMSFIPLFHEASKLWAESVVLVTSFPNELEDLLLDSLQYVDEDYLSTSDIFSRTTRMDVSWTSEEENVLKMHVLFRRLLSSDALDFLVPKPIAKDENTEHVSTFFPSHFLSKLGELVVKVMANKSLNSDLVLDLYRALCHRVNLSCFQWGKGILEYEDNLLQQKKSNIGGKQRIFRAKDPELIFDQNKCADSIAIESQSSTNQRANKVWGAAISSKGLEPKSGVHEWAVKLNQCEKGHIFIGVATSRVSTKTYVGGDKHGWGMIGTRALWHDRKKIRSDYGKALRTGDTIIVRLDTNVGTLSYSRWKEHIQNTADDESNSFSVNNQEDYIQIGNLEDWGLAFEGLPVDTKLYPAVGMYQRDDKATLLSLRTCDIEGGKSSHQSSSIYYCQDSPQNDVRLEQNLLICHGGVSHANKVLSLFSSALADRDDDLKSLFLEDIIPSIATNVACLPPCIPILSGKIAYNMLPILMEYRKLVEKEIRSPHKEESPFLPLKNGEWCLQFKVGDESKKKKFSKTYTCKLFIETKASSTFDGFEVSGSWTKPESVKSRIHGFWTGNYLKLQGEEVTIDEDGDNNESILIEGRSSPCGLKFEGSFQNVSKTEYGFVTASFDADGIILEKDSFPIRYQWHLVSCSYLLTLAINHLAFIMNQSTILDDIGENEILQEKFVNLTERLPFFNYGLKDSKKELNSFWASLSETYSLEERLLDSTTIRRWYDHIADDLKSFKIVQTIQVPAETFDMIDSDLVECSGGLGSLSSLDLSHNIARRSVVKAIFYHSGFQNDLDKRDTLHETFMSIWKAALVIVETGVRNNIIRYPNIKRSKSCRQYCNLVQEASSLLLELAPPESTMDIGEIIDFLKTFYNSISTGDDLSMLRKILKRRSQEATLSTIWLSSFSRSLQESISLSSLDVHIRNVLTFGKTGNQCCEYLCWNGAAQPIQLFLSNLRDEVFSLTGKILEASSDSIQIGLSPIMQCLVLSSITCFIQVPNLSSFVPWGFISSYINRFVDSSMNKKDRPRNTTANCVDDNILNIMVQLIHCILYKMSGKGTMNEHGIVLSFTRDIATKALELLAEECAHSDEKLTLREVHNDIISCCQKNESDFIDDHVLQRLNKGANTEGNGFSLNLLGNEILTCLFAGVKLTTITDLVTTLFQTFFIDRPLSHSFSPYRQRLLKLMKLSLSNSKPKYNSINQICAYLERLQSSQLQEECLYLELRQTISLIRYLLMFSDWKQIIDDFFQDKSQITHFLQCIGGTPGRLTPGSFVLIKPEGAKVQNMKSKNTSGQAGRVLPVGTECIVGGLLRSKSKAGIISSFDKDESTCEIVLCERFEQIDPNICPNSDIKVRVVQTPISQLASVEEMDLFLDPSDSLRLMSTFDFHSHLTYASEKMYGKNLNMRDQDSDLAANLVSFLRSSIVFFSIPDLVKEMKQNTVYQQCVSMLLEIASSTSQESKIPSFSKAQCQSLSCLPDYEDRYWYLKGLISNLITRKKYLDNIIGNKMFTKSMTSEEINKTIAEESRHLSNEEKDTNTSALNKKRDDDSLVNENVENIEEANSSSNDDSDDEEAESDENERNISRHSSDEERSHLREVAIVQMLELGLPRTWAEYALNRVGGTNIEAAVHFCLERGAEMELLVAQDRERRNSSLSGGSQQNSVGLGHLLQQLVEMGFPSHWCAEALAQTGQNVDEALTWILTNGERLSALDEDQNDDEEDGSSDSDSDSEDHADSDENVPDSKLSSQETGSSMQNSQFWTKSVLCPIMSVCGRANIDSATLEVSGVPSGGFSSVGTKGILLSEGKWYYECVLLTSGCIQIGWADSSFSGQADRGDGCGDGPSSWAYDGWRRYKWHCSATEWGCRWKDGDVIGCLVDMDTKEISFTLNGKAEEVGMGKAFSGDGFKPCGGVYPCVSFNRREKVRFLLGGTNDQKFNYDPPQGYKPVGKAVLSLNQEFQNLLQKESIYSEVAFPTENKSYLCDLSNAEHGHEIFAWQHRYYGADASVHLGISRRNKKKTPSVDELIAYNTSDRIDQTIERNLLKKWEEIPRETISVARSERLDFVVKELETMYSSILVAAESEFEGINDALSVMYARKCLLHYLVSLSEDFEMTCFSNTDLSDEKIAKYFLHLLDVSCSLKDQGWVGEAGAMYMASEALGLSISTSERSSRFDTLSNILSGNTPDSGVSCVAPQNSQLLNSVKTLLDAQLTTNGVFVSSFLAAGAEIAFCENGLATSAFLKDSILSALCSSEVLVEVAIAFIRHSLRILGNVQATADDQDDDDSEAKNYHPHNREPDAKFISLLTGAIISGPMTKEIFSQETRERIASELFEAWSVGLLSRSMPWRMVSSMTLSAILNSCHLDWDVKVPSINSLTKVLRNLKTTTVRRLWAERAAFPICSRYLQSLIDLNSSIQRITSLHELVCCSLSNDACAPKEITFEEERTEYERNNIQNWEAREGWICCDNSWDIWKGTVEYFEVDWESPVESPVRSLMDSGKGPPVLSEGCVVMRGADWDEDISKNEDGKDIYENLKKKREFAKREGENSVENDTKNSDDKAVCPDGETKTKGKIPHPKLPIGKVIGIEAWNGIPATARRVRWDLTGNEGLYRVGGDGGKFDIVHVEVNEKCTRVTKRYPNAETQEQCAVRHGFGKSTVFNVLLRVRKTEMMRKSFDGEVEFSCPAVLEWPDFGAAVNANLIFHSDGAVTIQENDLLYGAKEYGWEPRFGQPEYVSGTSIVLSKTNGFIDACMRNGLSEEKALDNTDFEELLGSSSFIPSRLRNRANGEKIRVASEMRLVRSSSFDPSCSNNRSVPLPPMTFDSNWKSSSLKLSEDNTSLTCPSQGKSCAFMTTGFSKGLHYWEVQIVKADIGSIFIGVGDKTKIKSGSSRHSYEDKTKFNRWHGWGFVNFRATFNEGSERVYGSHYHSGDIIGVLLDCDSGRLSYFYDGVKYGEHILNDLGCAFENLSPFGFNSDGCGSGGVGLNAPSGENGRSGGYPANGSIQARTLFPVVGLSRPGDCVVITRKWITNYGADGYTIYRNALLFDEIIQHYKNEEHALMCRKMSISSDDSFPDWVMKEAYSELKRWEEGRLKRFTTRAQGPIILPTSQLTVDIDTSVESCIEACARLGLTFPLLPGDRVSMKKCELRNIDLSEEVEILGSFQGNLWYRIVSQKSEGGSLSEGGGRAWYWEESDLEDGSFVLKKKDHHDFEIPILRRFIYKRKGGLSFDRKTGMLVKIDIIDATNSLRAPEECASKWVQLYGKAVMIGKQQQWICDNYEEFKGLIQLGLFPGMDQLGSDTTLVQIVTSIADKTKEGGALECSYDVLSQSLFKSLKLYNLLNDEDKNVSITENTACPHVPLTGLIYPPIKAIMARVALLRAVNKRAEYALPFYSMHTPQENSSVLGGVAGFGASLECCGKSRTTIQSKNWVHATSLGKRTRDRKGILFSSVKTNIFKGIVSATTTPTSMSHDEYELPRDIKTLRINRLKAKAMKQANGAVNNCVKKEMTVFGQLQKELRGWSGSALRRSYIARGHGGQPRAFKVKLIGEGVNDYSGPYREVFTDAMRDVNNTVGDLCLGILVASPNKEFDVGENRDLNMFARCEIDELLIGSNQVGARENELDEYYANYLVQRNDHMYDIEDSLCFLGKLAATAFRHNIPIELDLPLGTVWNVLCEDIVDTSKSLAEIDVLEYRRLTNMDTSTTQREMFISPLLVEQKIMLNSFVEGVSSVLPLEVFSLFSGEELRNIFCGSDEVDVSLLQKIVEYEGYNEKDVTIQLFWETLHEMTTNERKLFLQFVWARSRMPMKEVDFDSPFKIQKDSKCSSGQSLPSASTCFFTLNLPPYEQKEILREKLLFAINNVTTMESDYVTNDVEVGEGWNGL</sequence>
<dbReference type="InterPro" id="IPR041969">
    <property type="entry name" value="VP13D_UBA"/>
</dbReference>
<dbReference type="Gene3D" id="2.30.30.40">
    <property type="entry name" value="SH3 Domains"/>
    <property type="match status" value="1"/>
</dbReference>
<dbReference type="InterPro" id="IPR043136">
    <property type="entry name" value="B30.2/SPRY_sf"/>
</dbReference>
<evidence type="ECO:0000259" key="6">
    <source>
        <dbReference type="PROSITE" id="PS50237"/>
    </source>
</evidence>
<evidence type="ECO:0008006" key="9">
    <source>
        <dbReference type="Google" id="ProtNLM"/>
    </source>
</evidence>
<evidence type="ECO:0000256" key="2">
    <source>
        <dbReference type="PROSITE-ProRule" id="PRU00104"/>
    </source>
</evidence>
<evidence type="ECO:0000256" key="1">
    <source>
        <dbReference type="ARBA" id="ARBA00022786"/>
    </source>
</evidence>
<dbReference type="SMART" id="SM00449">
    <property type="entry name" value="SPRY"/>
    <property type="match status" value="3"/>
</dbReference>
<feature type="compositionally biased region" description="Basic and acidic residues" evidence="3">
    <location>
        <begin position="378"/>
        <end position="398"/>
    </location>
</feature>
<feature type="compositionally biased region" description="Basic and acidic residues" evidence="3">
    <location>
        <begin position="3316"/>
        <end position="3344"/>
    </location>
</feature>
<dbReference type="Gene3D" id="2.60.120.920">
    <property type="match status" value="3"/>
</dbReference>
<feature type="compositionally biased region" description="Acidic residues" evidence="3">
    <location>
        <begin position="350"/>
        <end position="361"/>
    </location>
</feature>
<dbReference type="InterPro" id="IPR001870">
    <property type="entry name" value="B30.2/SPRY"/>
</dbReference>
<protein>
    <recommendedName>
        <fullName evidence="9">HECT-type E3 ubiquitin transferase</fullName>
    </recommendedName>
</protein>
<feature type="compositionally biased region" description="Acidic residues" evidence="3">
    <location>
        <begin position="2490"/>
        <end position="2519"/>
    </location>
</feature>
<dbReference type="GO" id="GO:0004842">
    <property type="term" value="F:ubiquitin-protein transferase activity"/>
    <property type="evidence" value="ECO:0007669"/>
    <property type="project" value="InterPro"/>
</dbReference>
<dbReference type="Gene3D" id="1.10.8.10">
    <property type="entry name" value="DNA helicase RuvA subunit, C-terminal domain"/>
    <property type="match status" value="1"/>
</dbReference>
<keyword evidence="8" id="KW-1185">Reference proteome</keyword>
<evidence type="ECO:0000256" key="3">
    <source>
        <dbReference type="SAM" id="MobiDB-lite"/>
    </source>
</evidence>
<reference evidence="7 8" key="1">
    <citation type="journal article" date="2021" name="Sci. Rep.">
        <title>The genome of the diatom Chaetoceros tenuissimus carries an ancient integrated fragment of an extant virus.</title>
        <authorList>
            <person name="Hongo Y."/>
            <person name="Kimura K."/>
            <person name="Takaki Y."/>
            <person name="Yoshida Y."/>
            <person name="Baba S."/>
            <person name="Kobayashi G."/>
            <person name="Nagasaki K."/>
            <person name="Hano T."/>
            <person name="Tomaru Y."/>
        </authorList>
    </citation>
    <scope>NUCLEOTIDE SEQUENCE [LARGE SCALE GENOMIC DNA]</scope>
    <source>
        <strain evidence="7 8">NIES-3715</strain>
    </source>
</reference>
<feature type="domain" description="UBA" evidence="4">
    <location>
        <begin position="2367"/>
        <end position="2415"/>
    </location>
</feature>
<dbReference type="PROSITE" id="PS50030">
    <property type="entry name" value="UBA"/>
    <property type="match status" value="2"/>
</dbReference>
<dbReference type="EMBL" id="BLLK01000058">
    <property type="protein sequence ID" value="GFH57275.1"/>
    <property type="molecule type" value="Genomic_DNA"/>
</dbReference>
<dbReference type="InterPro" id="IPR013320">
    <property type="entry name" value="ConA-like_dom_sf"/>
</dbReference>
<dbReference type="InterPro" id="IPR003877">
    <property type="entry name" value="SPRY_dom"/>
</dbReference>
<feature type="region of interest" description="Disordered" evidence="3">
    <location>
        <begin position="475"/>
        <end position="498"/>
    </location>
</feature>
<feature type="domain" description="B30.2/SPRY" evidence="5">
    <location>
        <begin position="954"/>
        <end position="1166"/>
    </location>
</feature>
<dbReference type="SUPFAM" id="SSF46934">
    <property type="entry name" value="UBA-like"/>
    <property type="match status" value="1"/>
</dbReference>
<evidence type="ECO:0000259" key="5">
    <source>
        <dbReference type="PROSITE" id="PS50188"/>
    </source>
</evidence>
<dbReference type="CDD" id="cd14306">
    <property type="entry name" value="UBA_VP13D"/>
    <property type="match status" value="1"/>
</dbReference>